<gene>
    <name evidence="4" type="ORF">TI39_contig4143g00010</name>
</gene>
<organism evidence="4 5">
    <name type="scientific">Zymoseptoria brevis</name>
    <dbReference type="NCBI Taxonomy" id="1047168"/>
    <lineage>
        <taxon>Eukaryota</taxon>
        <taxon>Fungi</taxon>
        <taxon>Dikarya</taxon>
        <taxon>Ascomycota</taxon>
        <taxon>Pezizomycotina</taxon>
        <taxon>Dothideomycetes</taxon>
        <taxon>Dothideomycetidae</taxon>
        <taxon>Mycosphaerellales</taxon>
        <taxon>Mycosphaerellaceae</taxon>
        <taxon>Zymoseptoria</taxon>
    </lineage>
</organism>
<feature type="region of interest" description="Disordered" evidence="2">
    <location>
        <begin position="426"/>
        <end position="510"/>
    </location>
</feature>
<dbReference type="InterPro" id="IPR001683">
    <property type="entry name" value="PX_dom"/>
</dbReference>
<feature type="compositionally biased region" description="Polar residues" evidence="2">
    <location>
        <begin position="853"/>
        <end position="878"/>
    </location>
</feature>
<dbReference type="Pfam" id="PF00787">
    <property type="entry name" value="PX"/>
    <property type="match status" value="1"/>
</dbReference>
<proteinExistence type="inferred from homology"/>
<dbReference type="Pfam" id="PF02194">
    <property type="entry name" value="PXA"/>
    <property type="match status" value="1"/>
</dbReference>
<sequence length="1050" mass="113908">MDDTSSDAALPDAASSSIPVAIDETSTGEPAIKSENNLQASSTQHASPGPTLQSIADKALEFLSHASNETLGACLVGLGASTYLILGRVGLVIIGVAGGVVLHATWEGIRGDNRDDQVKKVEQDRRREVGVEVARRVLEWRDGSKTEEPTAAEKVYANQALDYSGFGPETSVALERFTDAVIKDYVHYWYDATIPGEQSFPAASRRTFTAFVLSLSSHLGRKRPADTFLDFFANASSIIIVLLNELSVALNASPNSPAEEAISTYLEMKPDCSLSYMLDEEAQQMKLRESSEEILQAYLDPKSYNCPPVHAFLKEVFAQLILGSTVTLCSRPEWINEWIVYALEESETAKEVMDIVDAGVEGRTSSPKAEVNSTQHEKAESGQTTAHGGSESVAHKRKVSRAEEAMDEAMREAQRLTQMMIEEDRRRALEESGSRELPSVAESASETATPGVPTPTSSQSDLNQHSDVTSMVESPIEAEGKSAAPGSQFTSFDQLGPSQQATAHADASERARPQLTLLDANISIFDDSVPGERGTIKSKPMGDYLIQIEPANSFFPGWMIARKYADFETLHEVIRRISVITGVRFTETHAELPKWKSTTKASLRTDLERYLNDAVKHQPLSESEGMKRFLEKDRGLTKSPGGAVKGFGWPTPDAFGKLGGDMMNVLTKAPKQVAGGGKAVFGGVAGLVGAAGKRPSQSHPSPSRNSTVTSNEEFMTPRHKSKPSAFQQPMMTDSYLGSLGDDRESTESLREPSLPPRPRRESGSTIASTDARHKASPSVSRPGSIISQREPPRSVEASPRVSTTQLPSADARLEETINLPPPPSEMPPDYAFPATPGRNSIEKSRSSVADPRMSQSIELDGSSASAEQGSDNATAKSENMQKKPLSDRETSVAVELMFAVISELYTLSGAWQIRRTLLTAAKTFLLRPGNPQLASIKELIQSSLLDANFSDAGVAHHIYKMRENGLPTAEELEIWNRDYPEKTPEQKEELRIKARKLLVTKGMPQALTSVMGAAASGEALGKVFDCLQVPGVSRGLIFGLMLQALRVITD</sequence>
<dbReference type="SMART" id="SM00313">
    <property type="entry name" value="PXA"/>
    <property type="match status" value="1"/>
</dbReference>
<dbReference type="InterPro" id="IPR013937">
    <property type="entry name" value="Sorting_nexin_C"/>
</dbReference>
<dbReference type="FunFam" id="3.30.1520.10:FF:000065">
    <property type="entry name" value="PX domain protein (AFU_orthologue AFUA_2G07450)"/>
    <property type="match status" value="1"/>
</dbReference>
<reference evidence="4 5" key="1">
    <citation type="submission" date="2015-03" db="EMBL/GenBank/DDBJ databases">
        <title>RNA-seq based gene annotation and comparative genomics of four Zymoseptoria species reveal species-specific pathogenicity related genes and transposable element activity.</title>
        <authorList>
            <person name="Grandaubert J."/>
            <person name="Bhattacharyya A."/>
            <person name="Stukenbrock E.H."/>
        </authorList>
    </citation>
    <scope>NUCLEOTIDE SEQUENCE [LARGE SCALE GENOMIC DNA]</scope>
    <source>
        <strain evidence="4 5">Zb18110</strain>
    </source>
</reference>
<keyword evidence="5" id="KW-1185">Reference proteome</keyword>
<dbReference type="Proteomes" id="UP000033647">
    <property type="component" value="Unassembled WGS sequence"/>
</dbReference>
<evidence type="ECO:0000256" key="1">
    <source>
        <dbReference type="ARBA" id="ARBA00010883"/>
    </source>
</evidence>
<evidence type="ECO:0000259" key="3">
    <source>
        <dbReference type="PROSITE" id="PS51207"/>
    </source>
</evidence>
<dbReference type="OrthoDB" id="41200at2759"/>
<accession>A0A0F4GDF1</accession>
<evidence type="ECO:0000313" key="4">
    <source>
        <dbReference type="EMBL" id="KJX95007.1"/>
    </source>
</evidence>
<dbReference type="CDD" id="cd06093">
    <property type="entry name" value="PX_domain"/>
    <property type="match status" value="1"/>
</dbReference>
<comment type="similarity">
    <text evidence="1">Belongs to the sorting nexin family.</text>
</comment>
<protein>
    <submittedName>
        <fullName evidence="4">Px domain-containing protein</fullName>
    </submittedName>
</protein>
<evidence type="ECO:0000256" key="2">
    <source>
        <dbReference type="SAM" id="MobiDB-lite"/>
    </source>
</evidence>
<feature type="region of interest" description="Disordered" evidence="2">
    <location>
        <begin position="360"/>
        <end position="408"/>
    </location>
</feature>
<feature type="region of interest" description="Disordered" evidence="2">
    <location>
        <begin position="691"/>
        <end position="886"/>
    </location>
</feature>
<dbReference type="PROSITE" id="PS51207">
    <property type="entry name" value="PXA"/>
    <property type="match status" value="1"/>
</dbReference>
<feature type="region of interest" description="Disordered" evidence="2">
    <location>
        <begin position="1"/>
        <end position="27"/>
    </location>
</feature>
<dbReference type="STRING" id="1047168.A0A0F4GDF1"/>
<feature type="compositionally biased region" description="Basic and acidic residues" evidence="2">
    <location>
        <begin position="740"/>
        <end position="750"/>
    </location>
</feature>
<dbReference type="GO" id="GO:0035091">
    <property type="term" value="F:phosphatidylinositol binding"/>
    <property type="evidence" value="ECO:0007669"/>
    <property type="project" value="InterPro"/>
</dbReference>
<dbReference type="AlphaFoldDB" id="A0A0F4GDF1"/>
<feature type="compositionally biased region" description="Polar residues" evidence="2">
    <location>
        <begin position="777"/>
        <end position="787"/>
    </location>
</feature>
<name>A0A0F4GDF1_9PEZI</name>
<dbReference type="Gene3D" id="3.30.1520.10">
    <property type="entry name" value="Phox-like domain"/>
    <property type="match status" value="1"/>
</dbReference>
<feature type="domain" description="PXA" evidence="3">
    <location>
        <begin position="167"/>
        <end position="347"/>
    </location>
</feature>
<feature type="compositionally biased region" description="Polar residues" evidence="2">
    <location>
        <begin position="442"/>
        <end position="472"/>
    </location>
</feature>
<dbReference type="EMBL" id="LAFY01004102">
    <property type="protein sequence ID" value="KJX95007.1"/>
    <property type="molecule type" value="Genomic_DNA"/>
</dbReference>
<comment type="caution">
    <text evidence="4">The sequence shown here is derived from an EMBL/GenBank/DDBJ whole genome shotgun (WGS) entry which is preliminary data.</text>
</comment>
<feature type="compositionally biased region" description="Low complexity" evidence="2">
    <location>
        <begin position="1"/>
        <end position="17"/>
    </location>
</feature>
<dbReference type="InterPro" id="IPR003114">
    <property type="entry name" value="Phox_assoc"/>
</dbReference>
<dbReference type="PANTHER" id="PTHR22775">
    <property type="entry name" value="SORTING NEXIN"/>
    <property type="match status" value="1"/>
</dbReference>
<dbReference type="SUPFAM" id="SSF64268">
    <property type="entry name" value="PX domain"/>
    <property type="match status" value="1"/>
</dbReference>
<dbReference type="InterPro" id="IPR036871">
    <property type="entry name" value="PX_dom_sf"/>
</dbReference>
<feature type="compositionally biased region" description="Polar residues" evidence="2">
    <location>
        <begin position="695"/>
        <end position="713"/>
    </location>
</feature>
<evidence type="ECO:0000313" key="5">
    <source>
        <dbReference type="Proteomes" id="UP000033647"/>
    </source>
</evidence>
<dbReference type="PANTHER" id="PTHR22775:SF47">
    <property type="entry name" value="MEIOTICALLY UP-REGULATED GENE 122 PROTEIN"/>
    <property type="match status" value="1"/>
</dbReference>
<feature type="compositionally biased region" description="Polar residues" evidence="2">
    <location>
        <begin position="363"/>
        <end position="374"/>
    </location>
</feature>
<feature type="compositionally biased region" description="Polar residues" evidence="2">
    <location>
        <begin position="485"/>
        <end position="502"/>
    </location>
</feature>
<dbReference type="Pfam" id="PF08628">
    <property type="entry name" value="Nexin_C"/>
    <property type="match status" value="1"/>
</dbReference>